<dbReference type="Pfam" id="PF22936">
    <property type="entry name" value="Pol_BBD"/>
    <property type="match status" value="1"/>
</dbReference>
<dbReference type="PANTHER" id="PTHR47592">
    <property type="entry name" value="PBF68 PROTEIN"/>
    <property type="match status" value="1"/>
</dbReference>
<sequence>MAARFEVEKFTGDNDFGLWKMKMRALLTQQGLIEVLMVEDPPATVVAGTAPTGQEDAAAAAVNAQAAAEKKILDSKAHSVIILSLGDRVLRQVSHESTALGLWKKLEELYMTKSLANRLYLKQALYSFKMIEEKAIDEQMDQFIKLILDLENIEVKIEDEDQALLLVCALPRSYNTFKDTLLYGRETLTLKEVQAALKSKQLNTRIDNKAVGSTSEALYVKGKGEEKKTHKERKNKSKKKVKCFYCDEEGHMCKNCPKKERDKGKKVEQGEAAMACESYESADVLAVTHEDQDVTKSEKSGKWLLDSASSFHVTCVKSWIKDFKGCDGCLVSVGEEKQYKILGFGTVKIRLKTGGVRILRNVKFIPDLGRNLISVGLLDVQGFKCVAGNGVMKVFKGSKVIMSGTLQKNRTYHVTGSETVVNWAGLGARKICCGDSGSERFVQGNSILCGDHDKAGFEQVTQGEITDQRAQSEGSDTLLSEVEQICVRVGRVLCPVSGKDLNYLRNGDIPEADCGGQLQGSNLQVTKEVGLIKFERLKNVISESCLVVDNCGASSFPGAAEDQTQFNLQNGSWFTAEVEENEANGQFYECSKSDDGSKLGTTVGK</sequence>
<keyword evidence="1" id="KW-0479">Metal-binding</keyword>
<organism evidence="3">
    <name type="scientific">Torenia fournieri</name>
    <name type="common">wishbone flower</name>
    <dbReference type="NCBI Taxonomy" id="68875"/>
    <lineage>
        <taxon>Eukaryota</taxon>
        <taxon>Viridiplantae</taxon>
        <taxon>Streptophyta</taxon>
        <taxon>Embryophyta</taxon>
        <taxon>Tracheophyta</taxon>
        <taxon>Spermatophyta</taxon>
        <taxon>Magnoliopsida</taxon>
        <taxon>eudicotyledons</taxon>
        <taxon>Gunneridae</taxon>
        <taxon>Pentapetalae</taxon>
        <taxon>asterids</taxon>
        <taxon>lamiids</taxon>
        <taxon>Lamiales</taxon>
        <taxon>Linderniaceae</taxon>
        <taxon>Torenia</taxon>
    </lineage>
</organism>
<dbReference type="GO" id="GO:0008270">
    <property type="term" value="F:zinc ion binding"/>
    <property type="evidence" value="ECO:0007669"/>
    <property type="project" value="UniProtKB-KW"/>
</dbReference>
<keyword evidence="1" id="KW-0862">Zinc</keyword>
<dbReference type="Gene3D" id="4.10.60.10">
    <property type="entry name" value="Zinc finger, CCHC-type"/>
    <property type="match status" value="1"/>
</dbReference>
<dbReference type="AlphaFoldDB" id="A0A0B6VLW1"/>
<name>A0A0B6VLW1_9LAMI</name>
<dbReference type="Pfam" id="PF14223">
    <property type="entry name" value="Retrotran_gag_2"/>
    <property type="match status" value="1"/>
</dbReference>
<accession>A0A0B6VLW1</accession>
<evidence type="ECO:0000313" key="3">
    <source>
        <dbReference type="EMBL" id="BAQ19356.1"/>
    </source>
</evidence>
<proteinExistence type="predicted"/>
<keyword evidence="1" id="KW-0863">Zinc-finger</keyword>
<evidence type="ECO:0000256" key="1">
    <source>
        <dbReference type="PROSITE-ProRule" id="PRU00047"/>
    </source>
</evidence>
<dbReference type="EMBL" id="AB902920">
    <property type="protein sequence ID" value="BAQ19356.1"/>
    <property type="molecule type" value="Genomic_DNA"/>
</dbReference>
<reference evidence="3" key="1">
    <citation type="submission" date="2014-01" db="EMBL/GenBank/DDBJ databases">
        <title>Molecular characterization of the mutations in white-flowered torenia plant.</title>
        <authorList>
            <person name="Nishihara M."/>
            <person name="Yamada E."/>
            <person name="Saito M."/>
            <person name="Fujita K."/>
            <person name="Takahashi H."/>
            <person name="Nakatsuka T."/>
        </authorList>
    </citation>
    <scope>NUCLEOTIDE SEQUENCE</scope>
</reference>
<dbReference type="PANTHER" id="PTHR47592:SF27">
    <property type="entry name" value="OS08G0421700 PROTEIN"/>
    <property type="match status" value="1"/>
</dbReference>
<dbReference type="SUPFAM" id="SSF57756">
    <property type="entry name" value="Retrovirus zinc finger-like domains"/>
    <property type="match status" value="1"/>
</dbReference>
<dbReference type="GO" id="GO:0003676">
    <property type="term" value="F:nucleic acid binding"/>
    <property type="evidence" value="ECO:0007669"/>
    <property type="project" value="InterPro"/>
</dbReference>
<dbReference type="InterPro" id="IPR036875">
    <property type="entry name" value="Znf_CCHC_sf"/>
</dbReference>
<protein>
    <submittedName>
        <fullName evidence="3">Gag-pol polyprotein</fullName>
    </submittedName>
</protein>
<dbReference type="InterPro" id="IPR054722">
    <property type="entry name" value="PolX-like_BBD"/>
</dbReference>
<dbReference type="PROSITE" id="PS50158">
    <property type="entry name" value="ZF_CCHC"/>
    <property type="match status" value="1"/>
</dbReference>
<evidence type="ECO:0000259" key="2">
    <source>
        <dbReference type="PROSITE" id="PS50158"/>
    </source>
</evidence>
<feature type="domain" description="CCHC-type" evidence="2">
    <location>
        <begin position="242"/>
        <end position="258"/>
    </location>
</feature>
<gene>
    <name evidence="3" type="primary">Gag-pol</name>
</gene>
<dbReference type="InterPro" id="IPR001878">
    <property type="entry name" value="Znf_CCHC"/>
</dbReference>